<proteinExistence type="predicted"/>
<name>A0ABC8V4K4_9AQUA</name>
<organism evidence="1 2">
    <name type="scientific">Ilex paraguariensis</name>
    <name type="common">yerba mate</name>
    <dbReference type="NCBI Taxonomy" id="185542"/>
    <lineage>
        <taxon>Eukaryota</taxon>
        <taxon>Viridiplantae</taxon>
        <taxon>Streptophyta</taxon>
        <taxon>Embryophyta</taxon>
        <taxon>Tracheophyta</taxon>
        <taxon>Spermatophyta</taxon>
        <taxon>Magnoliopsida</taxon>
        <taxon>eudicotyledons</taxon>
        <taxon>Gunneridae</taxon>
        <taxon>Pentapetalae</taxon>
        <taxon>asterids</taxon>
        <taxon>campanulids</taxon>
        <taxon>Aquifoliales</taxon>
        <taxon>Aquifoliaceae</taxon>
        <taxon>Ilex</taxon>
    </lineage>
</organism>
<gene>
    <name evidence="1" type="ORF">ILEXP_LOCUS58336</name>
</gene>
<keyword evidence="2" id="KW-1185">Reference proteome</keyword>
<sequence length="89" mass="10136">MKWQGITAQATRAILQFTIKLTVVAISMEEIHWTITDIRSEIMVLTVEVSLMILEVSEPTLFSGFSNHANSFRSTADRHNCYESRIECS</sequence>
<evidence type="ECO:0000313" key="2">
    <source>
        <dbReference type="Proteomes" id="UP001642360"/>
    </source>
</evidence>
<comment type="caution">
    <text evidence="1">The sequence shown here is derived from an EMBL/GenBank/DDBJ whole genome shotgun (WGS) entry which is preliminary data.</text>
</comment>
<dbReference type="EMBL" id="CAUOFW020010113">
    <property type="protein sequence ID" value="CAK9187747.1"/>
    <property type="molecule type" value="Genomic_DNA"/>
</dbReference>
<dbReference type="AlphaFoldDB" id="A0ABC8V4K4"/>
<evidence type="ECO:0000313" key="1">
    <source>
        <dbReference type="EMBL" id="CAK9187747.1"/>
    </source>
</evidence>
<accession>A0ABC8V4K4</accession>
<dbReference type="Proteomes" id="UP001642360">
    <property type="component" value="Unassembled WGS sequence"/>
</dbReference>
<protein>
    <submittedName>
        <fullName evidence="1">Uncharacterized protein</fullName>
    </submittedName>
</protein>
<reference evidence="1 2" key="1">
    <citation type="submission" date="2024-02" db="EMBL/GenBank/DDBJ databases">
        <authorList>
            <person name="Vignale AGUSTIN F."/>
            <person name="Sosa J E."/>
            <person name="Modenutti C."/>
        </authorList>
    </citation>
    <scope>NUCLEOTIDE SEQUENCE [LARGE SCALE GENOMIC DNA]</scope>
</reference>